<evidence type="ECO:0000313" key="3">
    <source>
        <dbReference type="Proteomes" id="UP000596742"/>
    </source>
</evidence>
<evidence type="ECO:0000313" key="2">
    <source>
        <dbReference type="EMBL" id="VDI56499.1"/>
    </source>
</evidence>
<evidence type="ECO:0000256" key="1">
    <source>
        <dbReference type="SAM" id="Coils"/>
    </source>
</evidence>
<proteinExistence type="predicted"/>
<feature type="coiled-coil region" evidence="1">
    <location>
        <begin position="15"/>
        <end position="46"/>
    </location>
</feature>
<keyword evidence="3" id="KW-1185">Reference proteome</keyword>
<feature type="non-terminal residue" evidence="2">
    <location>
        <position position="50"/>
    </location>
</feature>
<dbReference type="Proteomes" id="UP000596742">
    <property type="component" value="Unassembled WGS sequence"/>
</dbReference>
<reference evidence="2" key="1">
    <citation type="submission" date="2018-11" db="EMBL/GenBank/DDBJ databases">
        <authorList>
            <person name="Alioto T."/>
            <person name="Alioto T."/>
        </authorList>
    </citation>
    <scope>NUCLEOTIDE SEQUENCE</scope>
</reference>
<sequence>MKEGKEQRQLFRSRLADIQIQRIEVQKQKQQQLQELERKRIQKAEDMTNM</sequence>
<protein>
    <submittedName>
        <fullName evidence="2">Uncharacterized protein</fullName>
    </submittedName>
</protein>
<comment type="caution">
    <text evidence="2">The sequence shown here is derived from an EMBL/GenBank/DDBJ whole genome shotgun (WGS) entry which is preliminary data.</text>
</comment>
<keyword evidence="1" id="KW-0175">Coiled coil</keyword>
<organism evidence="2 3">
    <name type="scientific">Mytilus galloprovincialis</name>
    <name type="common">Mediterranean mussel</name>
    <dbReference type="NCBI Taxonomy" id="29158"/>
    <lineage>
        <taxon>Eukaryota</taxon>
        <taxon>Metazoa</taxon>
        <taxon>Spiralia</taxon>
        <taxon>Lophotrochozoa</taxon>
        <taxon>Mollusca</taxon>
        <taxon>Bivalvia</taxon>
        <taxon>Autobranchia</taxon>
        <taxon>Pteriomorphia</taxon>
        <taxon>Mytilida</taxon>
        <taxon>Mytiloidea</taxon>
        <taxon>Mytilidae</taxon>
        <taxon>Mytilinae</taxon>
        <taxon>Mytilus</taxon>
    </lineage>
</organism>
<dbReference type="EMBL" id="UYJE01007619">
    <property type="protein sequence ID" value="VDI56499.1"/>
    <property type="molecule type" value="Genomic_DNA"/>
</dbReference>
<gene>
    <name evidence="2" type="ORF">MGAL_10B065430</name>
</gene>
<dbReference type="AlphaFoldDB" id="A0A8B6FY66"/>
<dbReference type="OrthoDB" id="6103478at2759"/>
<name>A0A8B6FY66_MYTGA</name>
<accession>A0A8B6FY66</accession>